<dbReference type="KEGG" id="kmn:HW532_08735"/>
<dbReference type="InterPro" id="IPR036390">
    <property type="entry name" value="WH_DNA-bd_sf"/>
</dbReference>
<dbReference type="Gene3D" id="1.10.10.10">
    <property type="entry name" value="Winged helix-like DNA-binding domain superfamily/Winged helix DNA-binding domain"/>
    <property type="match status" value="1"/>
</dbReference>
<dbReference type="PANTHER" id="PTHR33164:SF105">
    <property type="entry name" value="TRANSCRIPTIONAL REPRESSOR PROTEIN-RELATED"/>
    <property type="match status" value="1"/>
</dbReference>
<dbReference type="RefSeq" id="WP_213164008.1">
    <property type="nucleotide sequence ID" value="NZ_CP058214.1"/>
</dbReference>
<dbReference type="Pfam" id="PF12802">
    <property type="entry name" value="MarR_2"/>
    <property type="match status" value="1"/>
</dbReference>
<reference evidence="2 3" key="1">
    <citation type="submission" date="2020-06" db="EMBL/GenBank/DDBJ databases">
        <title>Genome sequence of 2 isolates from Red Sea Mangroves.</title>
        <authorList>
            <person name="Sefrji F."/>
            <person name="Michoud G."/>
            <person name="Merlino G."/>
            <person name="Daffonchio D."/>
        </authorList>
    </citation>
    <scope>NUCLEOTIDE SEQUENCE [LARGE SCALE GENOMIC DNA]</scope>
    <source>
        <strain evidence="2 3">R1DC25</strain>
    </source>
</reference>
<sequence>MTDASHPYAACLCLASRRLARVVTQVYDQALAETGLKITQFSVLCALDYTRGKAVPLAAVAQALDMEPSSLTRALNPLVRDGLVELSHGEDRRQRWGRLTQAGLTRLEAARSCWRRAQDAAASRLGPGEIGRLIDGLNAARQSFEAEATQTTKGSAQ</sequence>
<protein>
    <submittedName>
        <fullName evidence="2">Winged helix-turn-helix transcriptional regulator</fullName>
    </submittedName>
</protein>
<evidence type="ECO:0000313" key="2">
    <source>
        <dbReference type="EMBL" id="QPC42774.1"/>
    </source>
</evidence>
<dbReference type="GO" id="GO:0003700">
    <property type="term" value="F:DNA-binding transcription factor activity"/>
    <property type="evidence" value="ECO:0007669"/>
    <property type="project" value="InterPro"/>
</dbReference>
<dbReference type="SUPFAM" id="SSF46785">
    <property type="entry name" value="Winged helix' DNA-binding domain"/>
    <property type="match status" value="1"/>
</dbReference>
<keyword evidence="3" id="KW-1185">Reference proteome</keyword>
<proteinExistence type="predicted"/>
<dbReference type="Proteomes" id="UP000593594">
    <property type="component" value="Chromosome"/>
</dbReference>
<evidence type="ECO:0000259" key="1">
    <source>
        <dbReference type="PROSITE" id="PS50995"/>
    </source>
</evidence>
<gene>
    <name evidence="2" type="ORF">HW532_08735</name>
</gene>
<dbReference type="SMART" id="SM00347">
    <property type="entry name" value="HTH_MARR"/>
    <property type="match status" value="1"/>
</dbReference>
<dbReference type="GO" id="GO:0006950">
    <property type="term" value="P:response to stress"/>
    <property type="evidence" value="ECO:0007669"/>
    <property type="project" value="TreeGrafter"/>
</dbReference>
<name>A0A7S8C3N5_9HYPH</name>
<dbReference type="PANTHER" id="PTHR33164">
    <property type="entry name" value="TRANSCRIPTIONAL REGULATOR, MARR FAMILY"/>
    <property type="match status" value="1"/>
</dbReference>
<dbReference type="AlphaFoldDB" id="A0A7S8C3N5"/>
<evidence type="ECO:0000313" key="3">
    <source>
        <dbReference type="Proteomes" id="UP000593594"/>
    </source>
</evidence>
<dbReference type="InterPro" id="IPR039422">
    <property type="entry name" value="MarR/SlyA-like"/>
</dbReference>
<dbReference type="EMBL" id="CP058214">
    <property type="protein sequence ID" value="QPC42774.1"/>
    <property type="molecule type" value="Genomic_DNA"/>
</dbReference>
<organism evidence="2 3">
    <name type="scientific">Kaustia mangrovi</name>
    <dbReference type="NCBI Taxonomy" id="2593653"/>
    <lineage>
        <taxon>Bacteria</taxon>
        <taxon>Pseudomonadati</taxon>
        <taxon>Pseudomonadota</taxon>
        <taxon>Alphaproteobacteria</taxon>
        <taxon>Hyphomicrobiales</taxon>
        <taxon>Parvibaculaceae</taxon>
        <taxon>Kaustia</taxon>
    </lineage>
</organism>
<feature type="domain" description="HTH marR-type" evidence="1">
    <location>
        <begin position="9"/>
        <end position="142"/>
    </location>
</feature>
<dbReference type="PROSITE" id="PS50995">
    <property type="entry name" value="HTH_MARR_2"/>
    <property type="match status" value="1"/>
</dbReference>
<accession>A0A7S8C3N5</accession>
<dbReference type="InterPro" id="IPR000835">
    <property type="entry name" value="HTH_MarR-typ"/>
</dbReference>
<dbReference type="InterPro" id="IPR036388">
    <property type="entry name" value="WH-like_DNA-bd_sf"/>
</dbReference>